<gene>
    <name evidence="1" type="ORF">SAMN05216313_15113</name>
</gene>
<dbReference type="Pfam" id="PF07507">
    <property type="entry name" value="WavE"/>
    <property type="match status" value="1"/>
</dbReference>
<accession>A0A1I0K8S2</accession>
<name>A0A1I0K8S2_9FIRM</name>
<dbReference type="InterPro" id="IPR011122">
    <property type="entry name" value="WavE"/>
</dbReference>
<reference evidence="2" key="1">
    <citation type="submission" date="2016-10" db="EMBL/GenBank/DDBJ databases">
        <authorList>
            <person name="Varghese N."/>
            <person name="Submissions S."/>
        </authorList>
    </citation>
    <scope>NUCLEOTIDE SEQUENCE [LARGE SCALE GENOMIC DNA]</scope>
    <source>
        <strain evidence="2">NLAE-zl-G277</strain>
    </source>
</reference>
<dbReference type="Proteomes" id="UP000198508">
    <property type="component" value="Unassembled WGS sequence"/>
</dbReference>
<dbReference type="EMBL" id="FOIM01000051">
    <property type="protein sequence ID" value="SEU19679.1"/>
    <property type="molecule type" value="Genomic_DNA"/>
</dbReference>
<proteinExistence type="predicted"/>
<dbReference type="AlphaFoldDB" id="A0A1I0K8S2"/>
<evidence type="ECO:0000313" key="2">
    <source>
        <dbReference type="Proteomes" id="UP000198508"/>
    </source>
</evidence>
<sequence length="324" mass="38477">MKNRNIHSRDISIVVQGAVSPRLTSQSLKQLRKLFPESEIILSTWEDSDTKNLNYDILVLNVDPGGYQDRYVKTFTNNTLRQLVSTQQGIAACSRKFVLKIRSDLIFKSTRFLDLFEDYPIRDPNYTHFSHRVIVTSFFSKKYLFYKNITQPVPFHISDWLAFGFKADIEMLYNIPLPYEPDFSWYLFENKNNTVKPNLLGASHRYAPEQYITVSSFQKNFTVNFSHYLDYTSENIDFSNKLIANNFIIFSPTKFKFYCGKKKNGNDYYKRWTKFPITIPTILWRGLYRPYVFAQDYKKYCDPQYNIPLELIINDKLENFLHKR</sequence>
<protein>
    <submittedName>
        <fullName evidence="1">WavE lipopolysaccharide synthesis</fullName>
    </submittedName>
</protein>
<keyword evidence="2" id="KW-1185">Reference proteome</keyword>
<dbReference type="STRING" id="460384.SAMN05216313_15113"/>
<dbReference type="RefSeq" id="WP_092371490.1">
    <property type="nucleotide sequence ID" value="NZ_FOIM01000051.1"/>
</dbReference>
<organism evidence="1 2">
    <name type="scientific">Enterocloster lavalensis</name>
    <dbReference type="NCBI Taxonomy" id="460384"/>
    <lineage>
        <taxon>Bacteria</taxon>
        <taxon>Bacillati</taxon>
        <taxon>Bacillota</taxon>
        <taxon>Clostridia</taxon>
        <taxon>Lachnospirales</taxon>
        <taxon>Lachnospiraceae</taxon>
        <taxon>Enterocloster</taxon>
    </lineage>
</organism>
<evidence type="ECO:0000313" key="1">
    <source>
        <dbReference type="EMBL" id="SEU19679.1"/>
    </source>
</evidence>